<dbReference type="RefSeq" id="WP_021789217.1">
    <property type="nucleotide sequence ID" value="NZ_LT671858.1"/>
</dbReference>
<dbReference type="GO" id="GO:0005524">
    <property type="term" value="F:ATP binding"/>
    <property type="evidence" value="ECO:0007669"/>
    <property type="project" value="UniProtKB-KW"/>
</dbReference>
<keyword evidence="4" id="KW-0479">Metal-binding</keyword>
<dbReference type="GO" id="GO:0046872">
    <property type="term" value="F:metal ion binding"/>
    <property type="evidence" value="ECO:0007669"/>
    <property type="project" value="UniProtKB-KW"/>
</dbReference>
<evidence type="ECO:0000256" key="13">
    <source>
        <dbReference type="ARBA" id="ARBA00023204"/>
    </source>
</evidence>
<keyword evidence="6" id="KW-0227">DNA damage</keyword>
<reference evidence="18 21" key="1">
    <citation type="submission" date="2016-04" db="EMBL/GenBank/DDBJ databases">
        <authorList>
            <person name="Evans L.H."/>
            <person name="Alamgir A."/>
            <person name="Owens N."/>
            <person name="Weber N.D."/>
            <person name="Virtaneva K."/>
            <person name="Barbian K."/>
            <person name="Babar A."/>
            <person name="Rosenke K."/>
        </authorList>
    </citation>
    <scope>NUCLEOTIDE SEQUENCE [LARGE SCALE GENOMIC DNA]</scope>
    <source>
        <strain evidence="18">S5</strain>
        <strain evidence="21">S5(T) (JCM 30642 \VKM B-2941)</strain>
    </source>
</reference>
<organism evidence="18 21">
    <name type="scientific">Cuniculiplasma divulgatum</name>
    <dbReference type="NCBI Taxonomy" id="1673428"/>
    <lineage>
        <taxon>Archaea</taxon>
        <taxon>Methanobacteriati</taxon>
        <taxon>Thermoplasmatota</taxon>
        <taxon>Thermoplasmata</taxon>
        <taxon>Thermoplasmatales</taxon>
        <taxon>Cuniculiplasmataceae</taxon>
        <taxon>Cuniculiplasma</taxon>
    </lineage>
</organism>
<dbReference type="PROSITE" id="PS51193">
    <property type="entry name" value="HELICASE_ATP_BIND_2"/>
    <property type="match status" value="1"/>
</dbReference>
<gene>
    <name evidence="19" type="ORF">CPM_0284</name>
    <name evidence="18" type="ORF">CSP5_0315</name>
</gene>
<dbReference type="Pfam" id="PF06777">
    <property type="entry name" value="HBB"/>
    <property type="match status" value="1"/>
</dbReference>
<keyword evidence="7" id="KW-0378">Hydrolase</keyword>
<dbReference type="AlphaFoldDB" id="A0A1N5SQK0"/>
<evidence type="ECO:0000256" key="4">
    <source>
        <dbReference type="ARBA" id="ARBA00022723"/>
    </source>
</evidence>
<evidence type="ECO:0000313" key="18">
    <source>
        <dbReference type="EMBL" id="SIM38201.1"/>
    </source>
</evidence>
<name>A0A1N5SQK0_9ARCH</name>
<evidence type="ECO:0000313" key="20">
    <source>
        <dbReference type="Proteomes" id="UP000187822"/>
    </source>
</evidence>
<keyword evidence="11" id="KW-0411">Iron-sulfur</keyword>
<keyword evidence="13" id="KW-0234">DNA repair</keyword>
<dbReference type="InterPro" id="IPR027417">
    <property type="entry name" value="P-loop_NTPase"/>
</dbReference>
<keyword evidence="12" id="KW-0238">DNA-binding</keyword>
<evidence type="ECO:0000256" key="15">
    <source>
        <dbReference type="ARBA" id="ARBA00044969"/>
    </source>
</evidence>
<keyword evidence="8 18" id="KW-0347">Helicase</keyword>
<dbReference type="InterPro" id="IPR010614">
    <property type="entry name" value="RAD3-like_helicase_DEAD"/>
</dbReference>
<dbReference type="GO" id="GO:0003677">
    <property type="term" value="F:DNA binding"/>
    <property type="evidence" value="ECO:0007669"/>
    <property type="project" value="UniProtKB-KW"/>
</dbReference>
<keyword evidence="9" id="KW-0067">ATP-binding</keyword>
<dbReference type="InterPro" id="IPR014013">
    <property type="entry name" value="Helic_SF1/SF2_ATP-bd_DinG/Rad3"/>
</dbReference>
<dbReference type="Pfam" id="PF06733">
    <property type="entry name" value="DEAD_2"/>
    <property type="match status" value="1"/>
</dbReference>
<dbReference type="InterPro" id="IPR045028">
    <property type="entry name" value="DinG/Rad3-like"/>
</dbReference>
<dbReference type="EMBL" id="LT671858">
    <property type="protein sequence ID" value="SIM38201.1"/>
    <property type="molecule type" value="Genomic_DNA"/>
</dbReference>
<evidence type="ECO:0000256" key="1">
    <source>
        <dbReference type="ARBA" id="ARBA00001966"/>
    </source>
</evidence>
<evidence type="ECO:0000256" key="16">
    <source>
        <dbReference type="ARBA" id="ARBA00048954"/>
    </source>
</evidence>
<dbReference type="GeneID" id="41587618"/>
<dbReference type="InterPro" id="IPR006555">
    <property type="entry name" value="ATP-dep_Helicase_C"/>
</dbReference>
<evidence type="ECO:0000256" key="12">
    <source>
        <dbReference type="ARBA" id="ARBA00023125"/>
    </source>
</evidence>
<dbReference type="SUPFAM" id="SSF52540">
    <property type="entry name" value="P-loop containing nucleoside triphosphate hydrolases"/>
    <property type="match status" value="2"/>
</dbReference>
<evidence type="ECO:0000256" key="11">
    <source>
        <dbReference type="ARBA" id="ARBA00023014"/>
    </source>
</evidence>
<keyword evidence="14" id="KW-0413">Isomerase</keyword>
<dbReference type="KEGG" id="cdiv:CPM_0284"/>
<dbReference type="SMART" id="SM00488">
    <property type="entry name" value="DEXDc2"/>
    <property type="match status" value="1"/>
</dbReference>
<dbReference type="OrthoDB" id="27512at2157"/>
<dbReference type="Pfam" id="PF13307">
    <property type="entry name" value="Helicase_C_2"/>
    <property type="match status" value="1"/>
</dbReference>
<reference evidence="19" key="2">
    <citation type="submission" date="2016-06" db="EMBL/GenBank/DDBJ databases">
        <authorList>
            <person name="Olsen C.W."/>
            <person name="Carey S."/>
            <person name="Hinshaw L."/>
            <person name="Karasin A.I."/>
        </authorList>
    </citation>
    <scope>NUCLEOTIDE SEQUENCE [LARGE SCALE GENOMIC DNA]</scope>
    <source>
        <strain evidence="19">PM4</strain>
    </source>
</reference>
<dbReference type="InterPro" id="IPR042493">
    <property type="entry name" value="XPD_DNA_FeS"/>
</dbReference>
<evidence type="ECO:0000256" key="7">
    <source>
        <dbReference type="ARBA" id="ARBA00022801"/>
    </source>
</evidence>
<evidence type="ECO:0000256" key="5">
    <source>
        <dbReference type="ARBA" id="ARBA00022741"/>
    </source>
</evidence>
<evidence type="ECO:0000259" key="17">
    <source>
        <dbReference type="PROSITE" id="PS51193"/>
    </source>
</evidence>
<dbReference type="SMART" id="SM00491">
    <property type="entry name" value="HELICc2"/>
    <property type="match status" value="1"/>
</dbReference>
<evidence type="ECO:0000256" key="6">
    <source>
        <dbReference type="ARBA" id="ARBA00022763"/>
    </source>
</evidence>
<dbReference type="GO" id="GO:0006281">
    <property type="term" value="P:DNA repair"/>
    <property type="evidence" value="ECO:0007669"/>
    <property type="project" value="UniProtKB-KW"/>
</dbReference>
<evidence type="ECO:0000256" key="9">
    <source>
        <dbReference type="ARBA" id="ARBA00022840"/>
    </source>
</evidence>
<keyword evidence="20" id="KW-1185">Reference proteome</keyword>
<comment type="catalytic activity">
    <reaction evidence="16">
        <text>ATP + H2O = ADP + phosphate + H(+)</text>
        <dbReference type="Rhea" id="RHEA:13065"/>
        <dbReference type="ChEBI" id="CHEBI:15377"/>
        <dbReference type="ChEBI" id="CHEBI:15378"/>
        <dbReference type="ChEBI" id="CHEBI:30616"/>
        <dbReference type="ChEBI" id="CHEBI:43474"/>
        <dbReference type="ChEBI" id="CHEBI:456216"/>
        <dbReference type="EC" id="5.6.2.3"/>
    </reaction>
</comment>
<evidence type="ECO:0000256" key="14">
    <source>
        <dbReference type="ARBA" id="ARBA00023235"/>
    </source>
</evidence>
<dbReference type="Proteomes" id="UP000187822">
    <property type="component" value="Chromosome I"/>
</dbReference>
<dbReference type="InterPro" id="IPR010643">
    <property type="entry name" value="HBB"/>
</dbReference>
<dbReference type="Gene3D" id="1.10.30.20">
    <property type="entry name" value="Bacterial XPD DNA helicase, FeS cluster domain"/>
    <property type="match status" value="1"/>
</dbReference>
<evidence type="ECO:0000313" key="21">
    <source>
        <dbReference type="Proteomes" id="UP000195607"/>
    </source>
</evidence>
<reference evidence="20" key="3">
    <citation type="submission" date="2016-06" db="EMBL/GenBank/DDBJ databases">
        <authorList>
            <person name="Toshchakov V.S."/>
        </authorList>
    </citation>
    <scope>NUCLEOTIDE SEQUENCE [LARGE SCALE GENOMIC DNA]</scope>
    <source>
        <strain>PM4 (JCM 30641</strain>
        <strain evidence="20">\VKM B-2940)</strain>
    </source>
</reference>
<keyword evidence="10" id="KW-0408">Iron</keyword>
<protein>
    <recommendedName>
        <fullName evidence="15">DNA 5'-3' helicase</fullName>
        <ecNumber evidence="15">5.6.2.3</ecNumber>
    </recommendedName>
</protein>
<evidence type="ECO:0000256" key="3">
    <source>
        <dbReference type="ARBA" id="ARBA00022485"/>
    </source>
</evidence>
<dbReference type="PANTHER" id="PTHR11472:SF34">
    <property type="entry name" value="REGULATOR OF TELOMERE ELONGATION HELICASE 1"/>
    <property type="match status" value="1"/>
</dbReference>
<comment type="cofactor">
    <cofactor evidence="1">
        <name>[4Fe-4S] cluster</name>
        <dbReference type="ChEBI" id="CHEBI:49883"/>
    </cofactor>
</comment>
<dbReference type="GO" id="GO:0043139">
    <property type="term" value="F:5'-3' DNA helicase activity"/>
    <property type="evidence" value="ECO:0007669"/>
    <property type="project" value="UniProtKB-EC"/>
</dbReference>
<proteinExistence type="inferred from homology"/>
<dbReference type="Proteomes" id="UP000195607">
    <property type="component" value="Chromosome I"/>
</dbReference>
<sequence length="630" mass="72551">MNESNGESFAKSSYGSISLKPYQIDAINFAVECLLKQVVPIIESPTGSGKTIISIISSIIYAKKTGKKVLYLTRTNSQQEQILKELKILSKAMDFRAIAMQGRVNMCPLYMELEKESDFTTESLSKMCSSRKKRTKERKEGGCYYYNSGISSDETREYILENIQSPEDIFETLRSRKICPYESLKFAMRDADLVVMPYSYFVNSNMAITTIYNWRTSRENLVIIIDEAHNLPDIARESNSLEISMNTVNISEKEAVDFGDPELQPSVHVSDFMEAIRVSMIELTREMVEKQKEKRIMFRDIYEEMSIYMKRKSDEIEYMVDALIAFGSQIEDQKENLGKVPMSHIKILGEKLKFLRFAEYDRFICIVSRDEEEKLEAYCLDPSIVLEPLFRSSTIHVSATLDPVWLYTNMTGIVNFEFKSIKNIFPASNLLVLYRDDLTTKYSEFGAEMADKYVKVISDIVTGLDRKSMVFFPSFNTMQYIETKVKFPHLSESRSMTQRDFQHLISLYRKENRPLFGVMGGRLSEGINLPGNLLEVEIIAGIPFPKPTIKQRALSSYYDLLFGSGWQYAFLFPAIIKIRQTMGRVIRSEEDIGVIIILDGRVQMLEPYINARLSNNIRDDINSFFSSHIK</sequence>
<dbReference type="STRING" id="1673428.CPM_0284"/>
<evidence type="ECO:0000256" key="10">
    <source>
        <dbReference type="ARBA" id="ARBA00023004"/>
    </source>
</evidence>
<dbReference type="PANTHER" id="PTHR11472">
    <property type="entry name" value="DNA REPAIR DEAD HELICASE RAD3/XP-D SUBFAMILY MEMBER"/>
    <property type="match status" value="1"/>
</dbReference>
<dbReference type="InterPro" id="IPR014001">
    <property type="entry name" value="Helicase_ATP-bd"/>
</dbReference>
<dbReference type="Gene3D" id="1.10.275.40">
    <property type="match status" value="1"/>
</dbReference>
<comment type="similarity">
    <text evidence="2">Belongs to the helicase family. RAD3/XPD subfamily.</text>
</comment>
<accession>A0A1N5SQK0</accession>
<keyword evidence="3" id="KW-0004">4Fe-4S</keyword>
<evidence type="ECO:0000256" key="8">
    <source>
        <dbReference type="ARBA" id="ARBA00022806"/>
    </source>
</evidence>
<dbReference type="EMBL" id="LT719092">
    <property type="protein sequence ID" value="SJK84170.1"/>
    <property type="molecule type" value="Genomic_DNA"/>
</dbReference>
<dbReference type="SMART" id="SM00487">
    <property type="entry name" value="DEXDc"/>
    <property type="match status" value="1"/>
</dbReference>
<dbReference type="GO" id="GO:0016818">
    <property type="term" value="F:hydrolase activity, acting on acid anhydrides, in phosphorus-containing anhydrides"/>
    <property type="evidence" value="ECO:0007669"/>
    <property type="project" value="InterPro"/>
</dbReference>
<feature type="domain" description="Helicase ATP-binding" evidence="17">
    <location>
        <begin position="9"/>
        <end position="280"/>
    </location>
</feature>
<dbReference type="EC" id="5.6.2.3" evidence="15"/>
<evidence type="ECO:0000256" key="2">
    <source>
        <dbReference type="ARBA" id="ARBA00009146"/>
    </source>
</evidence>
<dbReference type="GO" id="GO:0051539">
    <property type="term" value="F:4 iron, 4 sulfur cluster binding"/>
    <property type="evidence" value="ECO:0007669"/>
    <property type="project" value="UniProtKB-KW"/>
</dbReference>
<evidence type="ECO:0000313" key="19">
    <source>
        <dbReference type="EMBL" id="SJK84170.1"/>
    </source>
</evidence>
<dbReference type="InterPro" id="IPR006554">
    <property type="entry name" value="Helicase-like_DEXD_c2"/>
</dbReference>
<dbReference type="Gene3D" id="3.40.50.300">
    <property type="entry name" value="P-loop containing nucleotide triphosphate hydrolases"/>
    <property type="match status" value="2"/>
</dbReference>
<keyword evidence="5" id="KW-0547">Nucleotide-binding</keyword>